<evidence type="ECO:0000313" key="3">
    <source>
        <dbReference type="Proteomes" id="UP000501602"/>
    </source>
</evidence>
<organism evidence="2 3">
    <name type="scientific">Ferrimonas lipolytica</name>
    <dbReference type="NCBI Taxonomy" id="2724191"/>
    <lineage>
        <taxon>Bacteria</taxon>
        <taxon>Pseudomonadati</taxon>
        <taxon>Pseudomonadota</taxon>
        <taxon>Gammaproteobacteria</taxon>
        <taxon>Alteromonadales</taxon>
        <taxon>Ferrimonadaceae</taxon>
        <taxon>Ferrimonas</taxon>
    </lineage>
</organism>
<accession>A0A6H1UHR3</accession>
<dbReference type="InterPro" id="IPR008249">
    <property type="entry name" value="UPF0231"/>
</dbReference>
<comment type="similarity">
    <text evidence="1">Belongs to the UPF0231 family.</text>
</comment>
<dbReference type="EMBL" id="CP051180">
    <property type="protein sequence ID" value="QIZ77853.1"/>
    <property type="molecule type" value="Genomic_DNA"/>
</dbReference>
<evidence type="ECO:0000313" key="2">
    <source>
        <dbReference type="EMBL" id="QIZ77853.1"/>
    </source>
</evidence>
<name>A0A6H1UHR3_9GAMM</name>
<dbReference type="KEGG" id="fes:HER31_13660"/>
<protein>
    <submittedName>
        <fullName evidence="2">YacL family protein</fullName>
    </submittedName>
</protein>
<sequence length="120" mass="13707">MEFEFRRELGGQAQLELSMGHEAIARFINDELGDSHSVKQLLAQLAQGEFSAHKPFTFEGREQTLVILDGEVEVKDHRLHQHEELDDPDLSLYDAESEACCGLDDFEHLLHSWLEFLGGR</sequence>
<proteinExistence type="inferred from homology"/>
<gene>
    <name evidence="2" type="ORF">HER31_13660</name>
</gene>
<reference evidence="2 3" key="1">
    <citation type="submission" date="2020-04" db="EMBL/GenBank/DDBJ databases">
        <title>Ferrimonas sp. S7 isolated from sea water.</title>
        <authorList>
            <person name="Bae S.S."/>
            <person name="Baek K."/>
        </authorList>
    </citation>
    <scope>NUCLEOTIDE SEQUENCE [LARGE SCALE GENOMIC DNA]</scope>
    <source>
        <strain evidence="2 3">S7</strain>
    </source>
</reference>
<dbReference type="Pfam" id="PF06062">
    <property type="entry name" value="UPF0231"/>
    <property type="match status" value="1"/>
</dbReference>
<dbReference type="Proteomes" id="UP000501602">
    <property type="component" value="Chromosome"/>
</dbReference>
<dbReference type="RefSeq" id="WP_168661241.1">
    <property type="nucleotide sequence ID" value="NZ_CP051180.1"/>
</dbReference>
<keyword evidence="3" id="KW-1185">Reference proteome</keyword>
<dbReference type="PIRSF" id="PIRSF006287">
    <property type="entry name" value="UCP006287"/>
    <property type="match status" value="1"/>
</dbReference>
<dbReference type="AlphaFoldDB" id="A0A6H1UHR3"/>
<evidence type="ECO:0000256" key="1">
    <source>
        <dbReference type="ARBA" id="ARBA00005367"/>
    </source>
</evidence>